<dbReference type="InterPro" id="IPR036179">
    <property type="entry name" value="Ig-like_dom_sf"/>
</dbReference>
<keyword evidence="1" id="KW-1133">Transmembrane helix</keyword>
<dbReference type="Gene3D" id="2.60.40.10">
    <property type="entry name" value="Immunoglobulins"/>
    <property type="match status" value="1"/>
</dbReference>
<evidence type="ECO:0000313" key="5">
    <source>
        <dbReference type="Proteomes" id="UP001152803"/>
    </source>
</evidence>
<dbReference type="OrthoDB" id="9422899at2759"/>
<sequence>MFFYKIRSILQLISFDLVLLVSAHGECYNTTKLPCRAHLEPGLMYRKISWYKVEEGLTGLVLKYLNTNQTVIYKSANHSYQIGEDLSLILPISAINDCGTYQCTLWPPVGHKIQEGECSYYPQGCPEPQEPHLTKWASGLSYSNGNIVRGFLFTARLSTKMFSRCVLPSSLYLLVVMILRSSEAMTSIHAKCRENVILPCDATHPAEPYRYVTWYKVNGTRTGIIMKYQGKEEEPFNNARTAWLRDGESLSIPGVRPEDSGEYECLRFPHVGGKIRETKLHLNVSECITHADTTATALATVAADTTLAASAAVSGVMSSSSSPCMVQVLEVTPLMVISSFSIIAFVKVIFCILAVWGVFAIRTRLERRRMDIWI</sequence>
<proteinExistence type="predicted"/>
<keyword evidence="2" id="KW-0732">Signal</keyword>
<organism evidence="4 5">
    <name type="scientific">Conger conger</name>
    <name type="common">Conger eel</name>
    <name type="synonym">Muraena conger</name>
    <dbReference type="NCBI Taxonomy" id="82655"/>
    <lineage>
        <taxon>Eukaryota</taxon>
        <taxon>Metazoa</taxon>
        <taxon>Chordata</taxon>
        <taxon>Craniata</taxon>
        <taxon>Vertebrata</taxon>
        <taxon>Euteleostomi</taxon>
        <taxon>Actinopterygii</taxon>
        <taxon>Neopterygii</taxon>
        <taxon>Teleostei</taxon>
        <taxon>Anguilliformes</taxon>
        <taxon>Congridae</taxon>
        <taxon>Conger</taxon>
    </lineage>
</organism>
<feature type="chain" id="PRO_5040271519" description="Ig-like domain-containing protein" evidence="2">
    <location>
        <begin position="26"/>
        <end position="374"/>
    </location>
</feature>
<feature type="signal peptide" evidence="2">
    <location>
        <begin position="1"/>
        <end position="25"/>
    </location>
</feature>
<feature type="domain" description="Ig-like" evidence="3">
    <location>
        <begin position="168"/>
        <end position="265"/>
    </location>
</feature>
<evidence type="ECO:0000313" key="4">
    <source>
        <dbReference type="EMBL" id="KAJ8265569.1"/>
    </source>
</evidence>
<dbReference type="PROSITE" id="PS50835">
    <property type="entry name" value="IG_LIKE"/>
    <property type="match status" value="1"/>
</dbReference>
<dbReference type="InterPro" id="IPR007110">
    <property type="entry name" value="Ig-like_dom"/>
</dbReference>
<dbReference type="SMART" id="SM00406">
    <property type="entry name" value="IGv"/>
    <property type="match status" value="1"/>
</dbReference>
<dbReference type="CDD" id="cd00096">
    <property type="entry name" value="Ig"/>
    <property type="match status" value="1"/>
</dbReference>
<gene>
    <name evidence="4" type="ORF">COCON_G00146680</name>
</gene>
<dbReference type="PANTHER" id="PTHR15193">
    <property type="entry name" value="CD83 ANTIGEN"/>
    <property type="match status" value="1"/>
</dbReference>
<keyword evidence="1" id="KW-0812">Transmembrane</keyword>
<evidence type="ECO:0000259" key="3">
    <source>
        <dbReference type="PROSITE" id="PS50835"/>
    </source>
</evidence>
<dbReference type="SMART" id="SM00409">
    <property type="entry name" value="IG"/>
    <property type="match status" value="2"/>
</dbReference>
<accession>A0A9Q1DCD8</accession>
<dbReference type="InterPro" id="IPR003598">
    <property type="entry name" value="Ig_sub2"/>
</dbReference>
<dbReference type="InterPro" id="IPR013106">
    <property type="entry name" value="Ig_V-set"/>
</dbReference>
<dbReference type="AlphaFoldDB" id="A0A9Q1DCD8"/>
<comment type="caution">
    <text evidence="4">The sequence shown here is derived from an EMBL/GenBank/DDBJ whole genome shotgun (WGS) entry which is preliminary data.</text>
</comment>
<name>A0A9Q1DCD8_CONCO</name>
<dbReference type="SUPFAM" id="SSF48726">
    <property type="entry name" value="Immunoglobulin"/>
    <property type="match status" value="2"/>
</dbReference>
<feature type="transmembrane region" description="Helical" evidence="1">
    <location>
        <begin position="334"/>
        <end position="361"/>
    </location>
</feature>
<dbReference type="EMBL" id="JAFJMO010000010">
    <property type="protein sequence ID" value="KAJ8265569.1"/>
    <property type="molecule type" value="Genomic_DNA"/>
</dbReference>
<keyword evidence="5" id="KW-1185">Reference proteome</keyword>
<dbReference type="PANTHER" id="PTHR15193:SF1">
    <property type="entry name" value="CD83 ANTIGEN"/>
    <property type="match status" value="1"/>
</dbReference>
<dbReference type="Pfam" id="PF07686">
    <property type="entry name" value="V-set"/>
    <property type="match status" value="1"/>
</dbReference>
<protein>
    <recommendedName>
        <fullName evidence="3">Ig-like domain-containing protein</fullName>
    </recommendedName>
</protein>
<dbReference type="SMART" id="SM00408">
    <property type="entry name" value="IGc2"/>
    <property type="match status" value="1"/>
</dbReference>
<dbReference type="InterPro" id="IPR003599">
    <property type="entry name" value="Ig_sub"/>
</dbReference>
<reference evidence="4" key="1">
    <citation type="journal article" date="2023" name="Science">
        <title>Genome structures resolve the early diversification of teleost fishes.</title>
        <authorList>
            <person name="Parey E."/>
            <person name="Louis A."/>
            <person name="Montfort J."/>
            <person name="Bouchez O."/>
            <person name="Roques C."/>
            <person name="Iampietro C."/>
            <person name="Lluch J."/>
            <person name="Castinel A."/>
            <person name="Donnadieu C."/>
            <person name="Desvignes T."/>
            <person name="Floi Bucao C."/>
            <person name="Jouanno E."/>
            <person name="Wen M."/>
            <person name="Mejri S."/>
            <person name="Dirks R."/>
            <person name="Jansen H."/>
            <person name="Henkel C."/>
            <person name="Chen W.J."/>
            <person name="Zahm M."/>
            <person name="Cabau C."/>
            <person name="Klopp C."/>
            <person name="Thompson A.W."/>
            <person name="Robinson-Rechavi M."/>
            <person name="Braasch I."/>
            <person name="Lecointre G."/>
            <person name="Bobe J."/>
            <person name="Postlethwait J.H."/>
            <person name="Berthelot C."/>
            <person name="Roest Crollius H."/>
            <person name="Guiguen Y."/>
        </authorList>
    </citation>
    <scope>NUCLEOTIDE SEQUENCE</scope>
    <source>
        <strain evidence="4">Concon-B</strain>
    </source>
</reference>
<keyword evidence="1" id="KW-0472">Membrane</keyword>
<dbReference type="InterPro" id="IPR013783">
    <property type="entry name" value="Ig-like_fold"/>
</dbReference>
<dbReference type="Proteomes" id="UP001152803">
    <property type="component" value="Unassembled WGS sequence"/>
</dbReference>
<evidence type="ECO:0000256" key="1">
    <source>
        <dbReference type="SAM" id="Phobius"/>
    </source>
</evidence>
<evidence type="ECO:0000256" key="2">
    <source>
        <dbReference type="SAM" id="SignalP"/>
    </source>
</evidence>